<evidence type="ECO:0000259" key="8">
    <source>
        <dbReference type="Pfam" id="PF13396"/>
    </source>
</evidence>
<feature type="transmembrane region" description="Helical" evidence="6">
    <location>
        <begin position="54"/>
        <end position="72"/>
    </location>
</feature>
<feature type="domain" description="SHOCT" evidence="7">
    <location>
        <begin position="113"/>
        <end position="140"/>
    </location>
</feature>
<feature type="domain" description="Cardiolipin synthase N-terminal" evidence="8">
    <location>
        <begin position="27"/>
        <end position="73"/>
    </location>
</feature>
<dbReference type="InterPro" id="IPR018649">
    <property type="entry name" value="SHOCT"/>
</dbReference>
<reference evidence="10" key="1">
    <citation type="journal article" date="2019" name="Int. J. Syst. Evol. Microbiol.">
        <title>The Global Catalogue of Microorganisms (GCM) 10K type strain sequencing project: providing services to taxonomists for standard genome sequencing and annotation.</title>
        <authorList>
            <consortium name="The Broad Institute Genomics Platform"/>
            <consortium name="The Broad Institute Genome Sequencing Center for Infectious Disease"/>
            <person name="Wu L."/>
            <person name="Ma J."/>
        </authorList>
    </citation>
    <scope>NUCLEOTIDE SEQUENCE [LARGE SCALE GENOMIC DNA]</scope>
    <source>
        <strain evidence="10">JCM 3399</strain>
    </source>
</reference>
<evidence type="ECO:0000313" key="9">
    <source>
        <dbReference type="EMBL" id="GGU73317.1"/>
    </source>
</evidence>
<evidence type="ECO:0000256" key="6">
    <source>
        <dbReference type="SAM" id="Phobius"/>
    </source>
</evidence>
<gene>
    <name evidence="9" type="ORF">GCM10010211_43990</name>
</gene>
<evidence type="ECO:0000256" key="5">
    <source>
        <dbReference type="ARBA" id="ARBA00023136"/>
    </source>
</evidence>
<sequence>MVGYVNLAYDYPVLGAFWTAMWVFLWVMWVILLFRIVADIFRDDTMSGWAKTGWLLLVLVLPFVGVFIYVCVRGHELGRREAQHAQAVRDEFERYIREAAGRGAEAAGVSEVDQLAKLSEIRARGDISDEEFSRAKEKILH</sequence>
<name>A0ABQ2V9Z0_9ACTN</name>
<comment type="caution">
    <text evidence="9">The sequence shown here is derived from an EMBL/GenBank/DDBJ whole genome shotgun (WGS) entry which is preliminary data.</text>
</comment>
<protein>
    <submittedName>
        <fullName evidence="9">Membrane protein</fullName>
    </submittedName>
</protein>
<keyword evidence="2" id="KW-1003">Cell membrane</keyword>
<dbReference type="InterPro" id="IPR027379">
    <property type="entry name" value="CLS_N"/>
</dbReference>
<keyword evidence="3 6" id="KW-0812">Transmembrane</keyword>
<comment type="subcellular location">
    <subcellularLocation>
        <location evidence="1">Cell membrane</location>
        <topology evidence="1">Multi-pass membrane protein</topology>
    </subcellularLocation>
</comment>
<evidence type="ECO:0000256" key="3">
    <source>
        <dbReference type="ARBA" id="ARBA00022692"/>
    </source>
</evidence>
<keyword evidence="5 6" id="KW-0472">Membrane</keyword>
<dbReference type="EMBL" id="BMRP01000015">
    <property type="protein sequence ID" value="GGU73317.1"/>
    <property type="molecule type" value="Genomic_DNA"/>
</dbReference>
<evidence type="ECO:0000256" key="2">
    <source>
        <dbReference type="ARBA" id="ARBA00022475"/>
    </source>
</evidence>
<accession>A0ABQ2V9Z0</accession>
<feature type="transmembrane region" description="Helical" evidence="6">
    <location>
        <begin position="12"/>
        <end position="34"/>
    </location>
</feature>
<evidence type="ECO:0000259" key="7">
    <source>
        <dbReference type="Pfam" id="PF09851"/>
    </source>
</evidence>
<proteinExistence type="predicted"/>
<dbReference type="Pfam" id="PF13396">
    <property type="entry name" value="PLDc_N"/>
    <property type="match status" value="1"/>
</dbReference>
<dbReference type="Proteomes" id="UP000654471">
    <property type="component" value="Unassembled WGS sequence"/>
</dbReference>
<dbReference type="Pfam" id="PF09851">
    <property type="entry name" value="SHOCT"/>
    <property type="match status" value="1"/>
</dbReference>
<dbReference type="RefSeq" id="WP_189302518.1">
    <property type="nucleotide sequence ID" value="NZ_BMRP01000015.1"/>
</dbReference>
<evidence type="ECO:0000256" key="4">
    <source>
        <dbReference type="ARBA" id="ARBA00022989"/>
    </source>
</evidence>
<evidence type="ECO:0000313" key="10">
    <source>
        <dbReference type="Proteomes" id="UP000654471"/>
    </source>
</evidence>
<organism evidence="9 10">
    <name type="scientific">Streptomyces albospinus</name>
    <dbReference type="NCBI Taxonomy" id="285515"/>
    <lineage>
        <taxon>Bacteria</taxon>
        <taxon>Bacillati</taxon>
        <taxon>Actinomycetota</taxon>
        <taxon>Actinomycetes</taxon>
        <taxon>Kitasatosporales</taxon>
        <taxon>Streptomycetaceae</taxon>
        <taxon>Streptomyces</taxon>
    </lineage>
</organism>
<keyword evidence="10" id="KW-1185">Reference proteome</keyword>
<evidence type="ECO:0000256" key="1">
    <source>
        <dbReference type="ARBA" id="ARBA00004651"/>
    </source>
</evidence>
<keyword evidence="4 6" id="KW-1133">Transmembrane helix</keyword>